<feature type="compositionally biased region" description="Basic residues" evidence="1">
    <location>
        <begin position="107"/>
        <end position="117"/>
    </location>
</feature>
<evidence type="ECO:0000256" key="1">
    <source>
        <dbReference type="SAM" id="MobiDB-lite"/>
    </source>
</evidence>
<dbReference type="EMBL" id="JABFTP020000186">
    <property type="protein sequence ID" value="KAL3290091.1"/>
    <property type="molecule type" value="Genomic_DNA"/>
</dbReference>
<feature type="compositionally biased region" description="Basic and acidic residues" evidence="1">
    <location>
        <begin position="95"/>
        <end position="106"/>
    </location>
</feature>
<dbReference type="Proteomes" id="UP001516400">
    <property type="component" value="Unassembled WGS sequence"/>
</dbReference>
<evidence type="ECO:0000313" key="3">
    <source>
        <dbReference type="Proteomes" id="UP001516400"/>
    </source>
</evidence>
<evidence type="ECO:0008006" key="4">
    <source>
        <dbReference type="Google" id="ProtNLM"/>
    </source>
</evidence>
<feature type="non-terminal residue" evidence="2">
    <location>
        <position position="1"/>
    </location>
</feature>
<sequence>FKTKKSHHPNPGKRLKEKLMSYSLQKSKGIPTQATGSLSFHEKSVTENRYNFEKQLEKLKPTNVRRQKDKKNSLDLYEITEILANKENTLHRPIRNREGWSMDKPRGKDRKKIWKKT</sequence>
<feature type="region of interest" description="Disordered" evidence="1">
    <location>
        <begin position="95"/>
        <end position="117"/>
    </location>
</feature>
<keyword evidence="3" id="KW-1185">Reference proteome</keyword>
<organism evidence="2 3">
    <name type="scientific">Cryptolaemus montrouzieri</name>
    <dbReference type="NCBI Taxonomy" id="559131"/>
    <lineage>
        <taxon>Eukaryota</taxon>
        <taxon>Metazoa</taxon>
        <taxon>Ecdysozoa</taxon>
        <taxon>Arthropoda</taxon>
        <taxon>Hexapoda</taxon>
        <taxon>Insecta</taxon>
        <taxon>Pterygota</taxon>
        <taxon>Neoptera</taxon>
        <taxon>Endopterygota</taxon>
        <taxon>Coleoptera</taxon>
        <taxon>Polyphaga</taxon>
        <taxon>Cucujiformia</taxon>
        <taxon>Coccinelloidea</taxon>
        <taxon>Coccinellidae</taxon>
        <taxon>Scymninae</taxon>
        <taxon>Scymnini</taxon>
        <taxon>Cryptolaemus</taxon>
    </lineage>
</organism>
<evidence type="ECO:0000313" key="2">
    <source>
        <dbReference type="EMBL" id="KAL3290091.1"/>
    </source>
</evidence>
<reference evidence="2 3" key="1">
    <citation type="journal article" date="2021" name="BMC Biol.">
        <title>Horizontally acquired antibacterial genes associated with adaptive radiation of ladybird beetles.</title>
        <authorList>
            <person name="Li H.S."/>
            <person name="Tang X.F."/>
            <person name="Huang Y.H."/>
            <person name="Xu Z.Y."/>
            <person name="Chen M.L."/>
            <person name="Du X.Y."/>
            <person name="Qiu B.Y."/>
            <person name="Chen P.T."/>
            <person name="Zhang W."/>
            <person name="Slipinski A."/>
            <person name="Escalona H.E."/>
            <person name="Waterhouse R.M."/>
            <person name="Zwick A."/>
            <person name="Pang H."/>
        </authorList>
    </citation>
    <scope>NUCLEOTIDE SEQUENCE [LARGE SCALE GENOMIC DNA]</scope>
    <source>
        <strain evidence="2">SYSU2018</strain>
    </source>
</reference>
<comment type="caution">
    <text evidence="2">The sequence shown here is derived from an EMBL/GenBank/DDBJ whole genome shotgun (WGS) entry which is preliminary data.</text>
</comment>
<dbReference type="AlphaFoldDB" id="A0ABD2PHC9"/>
<protein>
    <recommendedName>
        <fullName evidence="4">Ribosome biogenesis regulatory protein</fullName>
    </recommendedName>
</protein>
<gene>
    <name evidence="2" type="ORF">HHI36_023459</name>
</gene>
<name>A0ABD2PHC9_9CUCU</name>
<proteinExistence type="predicted"/>
<accession>A0ABD2PHC9</accession>